<keyword evidence="4" id="KW-1185">Reference proteome</keyword>
<evidence type="ECO:0000313" key="3">
    <source>
        <dbReference type="EMBL" id="EGO52846.1"/>
    </source>
</evidence>
<dbReference type="PANTHER" id="PTHR24559:SF444">
    <property type="entry name" value="REVERSE TRANSCRIPTASE DOMAIN-CONTAINING PROTEIN"/>
    <property type="match status" value="1"/>
</dbReference>
<dbReference type="KEGG" id="nte:NEUTE1DRAFT53402"/>
<feature type="non-terminal residue" evidence="3">
    <location>
        <position position="1"/>
    </location>
</feature>
<dbReference type="GeneID" id="20828400"/>
<keyword evidence="2" id="KW-0496">Mitochondrion</keyword>
<evidence type="ECO:0008006" key="5">
    <source>
        <dbReference type="Google" id="ProtNLM"/>
    </source>
</evidence>
<reference evidence="4" key="1">
    <citation type="journal article" date="2011" name="Genetics">
        <title>Massive changes in genome architecture accompany the transition to self-fertility in the filamentous fungus Neurospora tetrasperma.</title>
        <authorList>
            <person name="Ellison C.E."/>
            <person name="Stajich J.E."/>
            <person name="Jacobson D.J."/>
            <person name="Natvig D.O."/>
            <person name="Lapidus A."/>
            <person name="Foster B."/>
            <person name="Aerts A."/>
            <person name="Riley R."/>
            <person name="Lindquist E.A."/>
            <person name="Grigoriev I.V."/>
            <person name="Taylor J.W."/>
        </authorList>
    </citation>
    <scope>NUCLEOTIDE SEQUENCE [LARGE SCALE GENOMIC DNA]</scope>
    <source>
        <strain evidence="4">FGSC 2508 / P0657</strain>
    </source>
</reference>
<dbReference type="RefSeq" id="XP_009856478.1">
    <property type="nucleotide sequence ID" value="XM_009858176.1"/>
</dbReference>
<dbReference type="VEuPathDB" id="FungiDB:NEUTE1DRAFT_53402"/>
<dbReference type="EMBL" id="GL891382">
    <property type="protein sequence ID" value="EGO52846.1"/>
    <property type="molecule type" value="Genomic_DNA"/>
</dbReference>
<dbReference type="SUPFAM" id="SSF56672">
    <property type="entry name" value="DNA/RNA polymerases"/>
    <property type="match status" value="1"/>
</dbReference>
<dbReference type="AlphaFoldDB" id="F8MZF6"/>
<evidence type="ECO:0000256" key="1">
    <source>
        <dbReference type="ARBA" id="ARBA00004173"/>
    </source>
</evidence>
<dbReference type="GO" id="GO:0005739">
    <property type="term" value="C:mitochondrion"/>
    <property type="evidence" value="ECO:0007669"/>
    <property type="project" value="UniProtKB-SubCell"/>
</dbReference>
<accession>F8MZF6</accession>
<dbReference type="PANTHER" id="PTHR24559">
    <property type="entry name" value="TRANSPOSON TY3-I GAG-POL POLYPROTEIN"/>
    <property type="match status" value="1"/>
</dbReference>
<dbReference type="HOGENOM" id="CLU_000384_35_2_1"/>
<dbReference type="OrthoDB" id="5152741at2759"/>
<evidence type="ECO:0000313" key="4">
    <source>
        <dbReference type="Proteomes" id="UP000008065"/>
    </source>
</evidence>
<name>F8MZF6_NEUT8</name>
<organism evidence="3 4">
    <name type="scientific">Neurospora tetrasperma (strain FGSC 2508 / ATCC MYA-4615 / P0657)</name>
    <dbReference type="NCBI Taxonomy" id="510951"/>
    <lineage>
        <taxon>Eukaryota</taxon>
        <taxon>Fungi</taxon>
        <taxon>Dikarya</taxon>
        <taxon>Ascomycota</taxon>
        <taxon>Pezizomycotina</taxon>
        <taxon>Sordariomycetes</taxon>
        <taxon>Sordariomycetidae</taxon>
        <taxon>Sordariales</taxon>
        <taxon>Sordariaceae</taxon>
        <taxon>Neurospora</taxon>
    </lineage>
</organism>
<comment type="subcellular location">
    <subcellularLocation>
        <location evidence="1">Mitochondrion</location>
    </subcellularLocation>
</comment>
<protein>
    <recommendedName>
        <fullName evidence="5">Reverse transcriptase domain-containing protein</fullName>
    </recommendedName>
</protein>
<dbReference type="Proteomes" id="UP000008065">
    <property type="component" value="Unassembled WGS sequence"/>
</dbReference>
<dbReference type="Gene3D" id="3.30.70.270">
    <property type="match status" value="1"/>
</dbReference>
<proteinExistence type="predicted"/>
<dbReference type="InterPro" id="IPR043128">
    <property type="entry name" value="Rev_trsase/Diguanyl_cyclase"/>
</dbReference>
<dbReference type="Gene3D" id="3.10.10.10">
    <property type="entry name" value="HIV Type 1 Reverse Transcriptase, subunit A, domain 1"/>
    <property type="match status" value="1"/>
</dbReference>
<dbReference type="InterPro" id="IPR053134">
    <property type="entry name" value="RNA-dir_DNA_polymerase"/>
</dbReference>
<dbReference type="InterPro" id="IPR043502">
    <property type="entry name" value="DNA/RNA_pol_sf"/>
</dbReference>
<evidence type="ECO:0000256" key="2">
    <source>
        <dbReference type="ARBA" id="ARBA00023128"/>
    </source>
</evidence>
<sequence length="65" mass="7443">LDNNLTKEFVRLSTSDIASPILLVRKLGGGIRIYINYKSINNISFKNKYPLLLIKEMLDAIYQAK</sequence>
<gene>
    <name evidence="3" type="ORF">NEUTE1DRAFT_53402</name>
</gene>